<keyword evidence="1" id="KW-0732">Signal</keyword>
<evidence type="ECO:0000313" key="3">
    <source>
        <dbReference type="Proteomes" id="UP001642405"/>
    </source>
</evidence>
<evidence type="ECO:0000313" key="2">
    <source>
        <dbReference type="EMBL" id="CAK7237429.1"/>
    </source>
</evidence>
<feature type="chain" id="PRO_5046771672" evidence="1">
    <location>
        <begin position="19"/>
        <end position="88"/>
    </location>
</feature>
<keyword evidence="3" id="KW-1185">Reference proteome</keyword>
<organism evidence="2 3">
    <name type="scientific">Sporothrix curviconia</name>
    <dbReference type="NCBI Taxonomy" id="1260050"/>
    <lineage>
        <taxon>Eukaryota</taxon>
        <taxon>Fungi</taxon>
        <taxon>Dikarya</taxon>
        <taxon>Ascomycota</taxon>
        <taxon>Pezizomycotina</taxon>
        <taxon>Sordariomycetes</taxon>
        <taxon>Sordariomycetidae</taxon>
        <taxon>Ophiostomatales</taxon>
        <taxon>Ophiostomataceae</taxon>
        <taxon>Sporothrix</taxon>
    </lineage>
</organism>
<protein>
    <submittedName>
        <fullName evidence="2">Uncharacterized protein</fullName>
    </submittedName>
</protein>
<dbReference type="EMBL" id="CAWUHB010000152">
    <property type="protein sequence ID" value="CAK7237429.1"/>
    <property type="molecule type" value="Genomic_DNA"/>
</dbReference>
<proteinExistence type="predicted"/>
<evidence type="ECO:0000256" key="1">
    <source>
        <dbReference type="SAM" id="SignalP"/>
    </source>
</evidence>
<sequence>MKSSLVYVVAALVAAASAAPSSSVPRDIEAVVTVDTLDSPQLCIHIRDCVDALSPSVKACAKAARDKGKNLREDAACLREALDASVSV</sequence>
<feature type="non-terminal residue" evidence="2">
    <location>
        <position position="88"/>
    </location>
</feature>
<dbReference type="Proteomes" id="UP001642405">
    <property type="component" value="Unassembled WGS sequence"/>
</dbReference>
<name>A0ABP0CZ51_9PEZI</name>
<comment type="caution">
    <text evidence="2">The sequence shown here is derived from an EMBL/GenBank/DDBJ whole genome shotgun (WGS) entry which is preliminary data.</text>
</comment>
<accession>A0ABP0CZ51</accession>
<gene>
    <name evidence="2" type="ORF">SCUCBS95973_009957</name>
</gene>
<reference evidence="2 3" key="1">
    <citation type="submission" date="2024-01" db="EMBL/GenBank/DDBJ databases">
        <authorList>
            <person name="Allen C."/>
            <person name="Tagirdzhanova G."/>
        </authorList>
    </citation>
    <scope>NUCLEOTIDE SEQUENCE [LARGE SCALE GENOMIC DNA]</scope>
</reference>
<feature type="signal peptide" evidence="1">
    <location>
        <begin position="1"/>
        <end position="18"/>
    </location>
</feature>